<proteinExistence type="predicted"/>
<dbReference type="RefSeq" id="WP_191070753.1">
    <property type="nucleotide sequence ID" value="NZ_JACRUO010000001.1"/>
</dbReference>
<protein>
    <submittedName>
        <fullName evidence="1">Uncharacterized protein</fullName>
    </submittedName>
</protein>
<dbReference type="Proteomes" id="UP000627538">
    <property type="component" value="Unassembled WGS sequence"/>
</dbReference>
<keyword evidence="2" id="KW-1185">Reference proteome</keyword>
<evidence type="ECO:0000313" key="2">
    <source>
        <dbReference type="Proteomes" id="UP000627538"/>
    </source>
</evidence>
<evidence type="ECO:0000313" key="1">
    <source>
        <dbReference type="EMBL" id="MBD3688638.1"/>
    </source>
</evidence>
<sequence>MSARHVLYGVAGALVARRLVSKRIHLEGPHLEWERQNYAGRTVSLEGGVVTAAGLTALGIPTALISGHVGAAQLVAAGAGGVLGYVDDTETDPGAAKGFAGHLGALARGEVTTGALKILGIGAGAAAAAVALARRRGNGSVLDWTIDTILIASSANVANLLDLRPGRALKTAAIVAAGLARRDDAGGALAAGTLAISVAQLPGDLDEREMLGDTGANALGATIGVATAAALPRGARVCAAGIAVAAMVASEKISFSRVIEATPLLRHLDSLGRRADA</sequence>
<accession>A0A8I0GBQ7</accession>
<dbReference type="EMBL" id="JACRUO010000001">
    <property type="protein sequence ID" value="MBD3688638.1"/>
    <property type="molecule type" value="Genomic_DNA"/>
</dbReference>
<comment type="caution">
    <text evidence="1">The sequence shown here is derived from an EMBL/GenBank/DDBJ whole genome shotgun (WGS) entry which is preliminary data.</text>
</comment>
<organism evidence="1 2">
    <name type="scientific">Nanchangia anserum</name>
    <dbReference type="NCBI Taxonomy" id="2692125"/>
    <lineage>
        <taxon>Bacteria</taxon>
        <taxon>Bacillati</taxon>
        <taxon>Actinomycetota</taxon>
        <taxon>Actinomycetes</taxon>
        <taxon>Actinomycetales</taxon>
        <taxon>Actinomycetaceae</taxon>
        <taxon>Nanchangia</taxon>
    </lineage>
</organism>
<gene>
    <name evidence="1" type="ORF">H8R10_00045</name>
</gene>
<name>A0A8I0GBQ7_9ACTO</name>
<reference evidence="1 2" key="1">
    <citation type="submission" date="2020-08" db="EMBL/GenBank/DDBJ databases">
        <title>Winkia gen. nov., sp. nov., isolated from faeces of the Anser albifrons in China.</title>
        <authorList>
            <person name="Liu Q."/>
        </authorList>
    </citation>
    <scope>NUCLEOTIDE SEQUENCE [LARGE SCALE GENOMIC DNA]</scope>
    <source>
        <strain evidence="1 2">C62</strain>
    </source>
</reference>
<dbReference type="AlphaFoldDB" id="A0A8I0GBQ7"/>